<evidence type="ECO:0000313" key="11">
    <source>
        <dbReference type="Proteomes" id="UP000600101"/>
    </source>
</evidence>
<accession>A0A9X0QYH4</accession>
<gene>
    <name evidence="10" type="ORF">H7965_13455</name>
</gene>
<evidence type="ECO:0000256" key="1">
    <source>
        <dbReference type="ARBA" id="ARBA00001942"/>
    </source>
</evidence>
<dbReference type="GO" id="GO:0043546">
    <property type="term" value="F:molybdopterin cofactor binding"/>
    <property type="evidence" value="ECO:0007669"/>
    <property type="project" value="InterPro"/>
</dbReference>
<dbReference type="SUPFAM" id="SSF53706">
    <property type="entry name" value="Formate dehydrogenase/DMSO reductase, domains 1-3"/>
    <property type="match status" value="1"/>
</dbReference>
<dbReference type="PANTHER" id="PTHR43742">
    <property type="entry name" value="TRIMETHYLAMINE-N-OXIDE REDUCTASE"/>
    <property type="match status" value="1"/>
</dbReference>
<dbReference type="RefSeq" id="WP_186771097.1">
    <property type="nucleotide sequence ID" value="NZ_JACOMF010000014.1"/>
</dbReference>
<evidence type="ECO:0000259" key="7">
    <source>
        <dbReference type="Pfam" id="PF00384"/>
    </source>
</evidence>
<dbReference type="AlphaFoldDB" id="A0A9X0QYH4"/>
<dbReference type="InterPro" id="IPR041460">
    <property type="entry name" value="Molybdopterin_N"/>
</dbReference>
<keyword evidence="6" id="KW-0560">Oxidoreductase</keyword>
<reference evidence="10" key="1">
    <citation type="submission" date="2020-08" db="EMBL/GenBank/DDBJ databases">
        <authorList>
            <person name="Hu Y."/>
            <person name="Nguyen S.V."/>
            <person name="Li F."/>
            <person name="Fanning S."/>
        </authorList>
    </citation>
    <scope>NUCLEOTIDE SEQUENCE</scope>
    <source>
        <strain evidence="10">SYSU D8009</strain>
    </source>
</reference>
<dbReference type="GO" id="GO:0030151">
    <property type="term" value="F:molybdenum ion binding"/>
    <property type="evidence" value="ECO:0007669"/>
    <property type="project" value="TreeGrafter"/>
</dbReference>
<keyword evidence="11" id="KW-1185">Reference proteome</keyword>
<dbReference type="CDD" id="cd02793">
    <property type="entry name" value="MopB_CT_DMSOR-BSOR-TMAOR"/>
    <property type="match status" value="1"/>
</dbReference>
<dbReference type="GO" id="GO:0016491">
    <property type="term" value="F:oxidoreductase activity"/>
    <property type="evidence" value="ECO:0007669"/>
    <property type="project" value="UniProtKB-KW"/>
</dbReference>
<dbReference type="InterPro" id="IPR009010">
    <property type="entry name" value="Asp_de-COase-like_dom_sf"/>
</dbReference>
<organism evidence="10 11">
    <name type="scientific">Siccirubricoccus deserti</name>
    <dbReference type="NCBI Taxonomy" id="2013562"/>
    <lineage>
        <taxon>Bacteria</taxon>
        <taxon>Pseudomonadati</taxon>
        <taxon>Pseudomonadota</taxon>
        <taxon>Alphaproteobacteria</taxon>
        <taxon>Acetobacterales</taxon>
        <taxon>Roseomonadaceae</taxon>
        <taxon>Siccirubricoccus</taxon>
    </lineage>
</organism>
<dbReference type="PANTHER" id="PTHR43742:SF10">
    <property type="entry name" value="TRIMETHYLAMINE-N-OXIDE REDUCTASE 2"/>
    <property type="match status" value="1"/>
</dbReference>
<evidence type="ECO:0000259" key="8">
    <source>
        <dbReference type="Pfam" id="PF01568"/>
    </source>
</evidence>
<dbReference type="InterPro" id="IPR006657">
    <property type="entry name" value="MoPterin_dinucl-bd_dom"/>
</dbReference>
<keyword evidence="3" id="KW-0500">Molybdenum</keyword>
<evidence type="ECO:0000313" key="10">
    <source>
        <dbReference type="EMBL" id="MBC4016326.1"/>
    </source>
</evidence>
<sequence length="769" mass="83387">MTEAETEFRPHSAHWGAFSAGWRDGRLVVRPHPGDPDPNLILQNFPEALRHQARIARPMVRRGWLERGPGADDRRGRDDYVAVSWDRALELLAGELARVRDAHGPEGVFGGSYGWSSAGRFHHAQSQVHRFLNMTLGGYVRSVNSYSAGASNVILPHVVGPTEDVSRRNVSWEAVAAHSEVVLAFGGMALKNSMVGGGGISRHIERDAMRTAAARGCEFILVGPLRDDMPADAGAEWLSIIPNTDTALMLALAHTLASGGLHDRGFLDRYTLGWEKFEAYLFGRTDGQPKDAAWAAPITGIAAETITALARRLAGRRSLITVAHSLQRAEHGEQPVWMGLVLAAMLGQIGLPGGGYAYALGALAHTGRRQNAVSPAALPQGRNRVGAYIPVARIADMLLNPGGSYEYNGQTLTYPAPKLVYWAGGNPFHHHQDLNRLRRAFRQVETLVVHEIGWTATARHADIVLPVTMTLEREDIGSSQTDPLMVAMHRIAEPYGEARDDYAIFSDLAARLGKAEAFTEGRSAGDWLRHLYAKTEADLITKGLPAPDFDSFWRKGELLLPQAEDDGGILRAFRDDPDGAPLPTRSGRIEIFCETIAGFGYADCPGHPAWLPPTEAPRGEAPLHLIANQPATRLHSQFDYGGHSSGMKRRGREVMRIHPADAAPRGIADGDVVTLRNTRGACLATASVSEDIRPGVVQLPTGAWYDPEDPAEENPLCVHGNPNVLTRDAGTSRLAQGCTGQITTVEVTRFTGNLPPIRAFVPPDLAAAE</sequence>
<dbReference type="Gene3D" id="2.40.40.20">
    <property type="match status" value="1"/>
</dbReference>
<feature type="domain" description="Molybdopterin oxidoreductase N-terminal" evidence="9">
    <location>
        <begin position="11"/>
        <end position="50"/>
    </location>
</feature>
<dbReference type="Pfam" id="PF00384">
    <property type="entry name" value="Molybdopterin"/>
    <property type="match status" value="1"/>
</dbReference>
<evidence type="ECO:0000256" key="6">
    <source>
        <dbReference type="ARBA" id="ARBA00023002"/>
    </source>
</evidence>
<dbReference type="Pfam" id="PF01568">
    <property type="entry name" value="Molydop_binding"/>
    <property type="match status" value="1"/>
</dbReference>
<dbReference type="Gene3D" id="3.40.50.740">
    <property type="match status" value="1"/>
</dbReference>
<dbReference type="PROSITE" id="PS00932">
    <property type="entry name" value="MOLYBDOPTERIN_PROK_3"/>
    <property type="match status" value="1"/>
</dbReference>
<dbReference type="SUPFAM" id="SSF50692">
    <property type="entry name" value="ADC-like"/>
    <property type="match status" value="1"/>
</dbReference>
<dbReference type="GO" id="GO:0009055">
    <property type="term" value="F:electron transfer activity"/>
    <property type="evidence" value="ECO:0007669"/>
    <property type="project" value="TreeGrafter"/>
</dbReference>
<evidence type="ECO:0000256" key="2">
    <source>
        <dbReference type="ARBA" id="ARBA00010312"/>
    </source>
</evidence>
<dbReference type="InterPro" id="IPR006655">
    <property type="entry name" value="Mopterin_OxRdtase_prok_CS"/>
</dbReference>
<dbReference type="Pfam" id="PF18364">
    <property type="entry name" value="Molybdopterin_N"/>
    <property type="match status" value="1"/>
</dbReference>
<proteinExistence type="inferred from homology"/>
<evidence type="ECO:0000259" key="9">
    <source>
        <dbReference type="Pfam" id="PF18364"/>
    </source>
</evidence>
<comment type="caution">
    <text evidence="10">The sequence shown here is derived from an EMBL/GenBank/DDBJ whole genome shotgun (WGS) entry which is preliminary data.</text>
</comment>
<dbReference type="GO" id="GO:0009061">
    <property type="term" value="P:anaerobic respiration"/>
    <property type="evidence" value="ECO:0007669"/>
    <property type="project" value="TreeGrafter"/>
</dbReference>
<comment type="cofactor">
    <cofactor evidence="1">
        <name>Mo-bis(molybdopterin guanine dinucleotide)</name>
        <dbReference type="ChEBI" id="CHEBI:60539"/>
    </cofactor>
</comment>
<keyword evidence="5" id="KW-0574">Periplasm</keyword>
<feature type="domain" description="Molybdopterin oxidoreductase" evidence="7">
    <location>
        <begin position="54"/>
        <end position="510"/>
    </location>
</feature>
<dbReference type="Gene3D" id="3.40.228.10">
    <property type="entry name" value="Dimethylsulfoxide Reductase, domain 2"/>
    <property type="match status" value="1"/>
</dbReference>
<dbReference type="CDD" id="cd02769">
    <property type="entry name" value="MopB_DMSOR-BSOR-TMAOR"/>
    <property type="match status" value="1"/>
</dbReference>
<dbReference type="Proteomes" id="UP000600101">
    <property type="component" value="Unassembled WGS sequence"/>
</dbReference>
<dbReference type="InterPro" id="IPR041954">
    <property type="entry name" value="CT_DMSOR/BSOR/TMAOR"/>
</dbReference>
<dbReference type="InterPro" id="IPR050612">
    <property type="entry name" value="Prok_Mopterin_Oxidored"/>
</dbReference>
<dbReference type="EMBL" id="JACOMF010000014">
    <property type="protein sequence ID" value="MBC4016326.1"/>
    <property type="molecule type" value="Genomic_DNA"/>
</dbReference>
<feature type="domain" description="Molybdopterin dinucleotide-binding" evidence="8">
    <location>
        <begin position="623"/>
        <end position="738"/>
    </location>
</feature>
<evidence type="ECO:0000256" key="5">
    <source>
        <dbReference type="ARBA" id="ARBA00022764"/>
    </source>
</evidence>
<evidence type="ECO:0000256" key="4">
    <source>
        <dbReference type="ARBA" id="ARBA00022723"/>
    </source>
</evidence>
<comment type="similarity">
    <text evidence="2">Belongs to the prokaryotic molybdopterin-containing oxidoreductase family.</text>
</comment>
<protein>
    <submittedName>
        <fullName evidence="10">Molybdopterin guanine dinucleotide-containing S/N-oxide reductase</fullName>
    </submittedName>
</protein>
<dbReference type="Gene3D" id="3.90.55.10">
    <property type="entry name" value="Dimethylsulfoxide Reductase, domain 3"/>
    <property type="match status" value="1"/>
</dbReference>
<dbReference type="GO" id="GO:0030288">
    <property type="term" value="C:outer membrane-bounded periplasmic space"/>
    <property type="evidence" value="ECO:0007669"/>
    <property type="project" value="TreeGrafter"/>
</dbReference>
<name>A0A9X0QYH4_9PROT</name>
<keyword evidence="4" id="KW-0479">Metal-binding</keyword>
<evidence type="ECO:0000256" key="3">
    <source>
        <dbReference type="ARBA" id="ARBA00022505"/>
    </source>
</evidence>
<dbReference type="InterPro" id="IPR006656">
    <property type="entry name" value="Mopterin_OxRdtase"/>
</dbReference>